<feature type="chain" id="PRO_5042904085" description="Protein kinase domain-containing protein" evidence="7">
    <location>
        <begin position="24"/>
        <end position="108"/>
    </location>
</feature>
<dbReference type="Gene3D" id="3.30.200.20">
    <property type="entry name" value="Phosphorylase Kinase, domain 1"/>
    <property type="match status" value="1"/>
</dbReference>
<dbReference type="InterPro" id="IPR050205">
    <property type="entry name" value="CDPK_Ser/Thr_kinases"/>
</dbReference>
<comment type="caution">
    <text evidence="9">The sequence shown here is derived from an EMBL/GenBank/DDBJ whole genome shotgun (WGS) entry which is preliminary data.</text>
</comment>
<name>A0AAN9NX53_PSOTE</name>
<keyword evidence="7" id="KW-0732">Signal</keyword>
<dbReference type="EMBL" id="JAYMYS010000009">
    <property type="protein sequence ID" value="KAK7380230.1"/>
    <property type="molecule type" value="Genomic_DNA"/>
</dbReference>
<dbReference type="PANTHER" id="PTHR24349">
    <property type="entry name" value="SERINE/THREONINE-PROTEIN KINASE"/>
    <property type="match status" value="1"/>
</dbReference>
<dbReference type="SUPFAM" id="SSF56112">
    <property type="entry name" value="Protein kinase-like (PK-like)"/>
    <property type="match status" value="1"/>
</dbReference>
<organism evidence="9 10">
    <name type="scientific">Psophocarpus tetragonolobus</name>
    <name type="common">Winged bean</name>
    <name type="synonym">Dolichos tetragonolobus</name>
    <dbReference type="NCBI Taxonomy" id="3891"/>
    <lineage>
        <taxon>Eukaryota</taxon>
        <taxon>Viridiplantae</taxon>
        <taxon>Streptophyta</taxon>
        <taxon>Embryophyta</taxon>
        <taxon>Tracheophyta</taxon>
        <taxon>Spermatophyta</taxon>
        <taxon>Magnoliopsida</taxon>
        <taxon>eudicotyledons</taxon>
        <taxon>Gunneridae</taxon>
        <taxon>Pentapetalae</taxon>
        <taxon>rosids</taxon>
        <taxon>fabids</taxon>
        <taxon>Fabales</taxon>
        <taxon>Fabaceae</taxon>
        <taxon>Papilionoideae</taxon>
        <taxon>50 kb inversion clade</taxon>
        <taxon>NPAAA clade</taxon>
        <taxon>indigoferoid/millettioid clade</taxon>
        <taxon>Phaseoleae</taxon>
        <taxon>Psophocarpus</taxon>
    </lineage>
</organism>
<keyword evidence="3" id="KW-0808">Transferase</keyword>
<evidence type="ECO:0000259" key="8">
    <source>
        <dbReference type="PROSITE" id="PS50011"/>
    </source>
</evidence>
<keyword evidence="5" id="KW-0418">Kinase</keyword>
<reference evidence="9 10" key="1">
    <citation type="submission" date="2024-01" db="EMBL/GenBank/DDBJ databases">
        <title>The genomes of 5 underutilized Papilionoideae crops provide insights into root nodulation and disease resistanc.</title>
        <authorList>
            <person name="Jiang F."/>
        </authorList>
    </citation>
    <scope>NUCLEOTIDE SEQUENCE [LARGE SCALE GENOMIC DNA]</scope>
    <source>
        <strain evidence="9">DUOXIRENSHENG_FW03</strain>
        <tissue evidence="9">Leaves</tissue>
    </source>
</reference>
<dbReference type="Proteomes" id="UP001386955">
    <property type="component" value="Unassembled WGS sequence"/>
</dbReference>
<evidence type="ECO:0000256" key="3">
    <source>
        <dbReference type="ARBA" id="ARBA00022679"/>
    </source>
</evidence>
<feature type="domain" description="Protein kinase" evidence="8">
    <location>
        <begin position="14"/>
        <end position="108"/>
    </location>
</feature>
<accession>A0AAN9NX53</accession>
<dbReference type="AlphaFoldDB" id="A0AAN9NX53"/>
<evidence type="ECO:0000256" key="5">
    <source>
        <dbReference type="ARBA" id="ARBA00022777"/>
    </source>
</evidence>
<evidence type="ECO:0000256" key="1">
    <source>
        <dbReference type="ARBA" id="ARBA00005354"/>
    </source>
</evidence>
<evidence type="ECO:0000313" key="9">
    <source>
        <dbReference type="EMBL" id="KAK7380230.1"/>
    </source>
</evidence>
<evidence type="ECO:0000256" key="7">
    <source>
        <dbReference type="SAM" id="SignalP"/>
    </source>
</evidence>
<sequence>MLLPIATAVLNLVLLLTIQLGWEQFGVIKACSDKLTGDVLACKSISKDRLVTLDDLRSVKLEIEIMARLSGHPNVVDLKAVYEGEGFVHLVMELCAGGELFHRLEKHG</sequence>
<dbReference type="GO" id="GO:0005524">
    <property type="term" value="F:ATP binding"/>
    <property type="evidence" value="ECO:0007669"/>
    <property type="project" value="UniProtKB-KW"/>
</dbReference>
<keyword evidence="6" id="KW-0067">ATP-binding</keyword>
<keyword evidence="10" id="KW-1185">Reference proteome</keyword>
<gene>
    <name evidence="9" type="ORF">VNO78_32735</name>
</gene>
<evidence type="ECO:0000256" key="6">
    <source>
        <dbReference type="ARBA" id="ARBA00022840"/>
    </source>
</evidence>
<dbReference type="PROSITE" id="PS50011">
    <property type="entry name" value="PROTEIN_KINASE_DOM"/>
    <property type="match status" value="1"/>
</dbReference>
<protein>
    <recommendedName>
        <fullName evidence="8">Protein kinase domain-containing protein</fullName>
    </recommendedName>
</protein>
<keyword evidence="2" id="KW-0723">Serine/threonine-protein kinase</keyword>
<dbReference type="Pfam" id="PF00069">
    <property type="entry name" value="Pkinase"/>
    <property type="match status" value="1"/>
</dbReference>
<evidence type="ECO:0000256" key="2">
    <source>
        <dbReference type="ARBA" id="ARBA00022527"/>
    </source>
</evidence>
<dbReference type="InterPro" id="IPR000719">
    <property type="entry name" value="Prot_kinase_dom"/>
</dbReference>
<proteinExistence type="inferred from homology"/>
<comment type="similarity">
    <text evidence="1">Belongs to the protein kinase superfamily. CAMK Ser/Thr protein kinase family. CaMK subfamily.</text>
</comment>
<keyword evidence="4" id="KW-0547">Nucleotide-binding</keyword>
<evidence type="ECO:0000256" key="4">
    <source>
        <dbReference type="ARBA" id="ARBA00022741"/>
    </source>
</evidence>
<evidence type="ECO:0000313" key="10">
    <source>
        <dbReference type="Proteomes" id="UP001386955"/>
    </source>
</evidence>
<feature type="signal peptide" evidence="7">
    <location>
        <begin position="1"/>
        <end position="23"/>
    </location>
</feature>
<dbReference type="InterPro" id="IPR011009">
    <property type="entry name" value="Kinase-like_dom_sf"/>
</dbReference>
<dbReference type="GO" id="GO:0004674">
    <property type="term" value="F:protein serine/threonine kinase activity"/>
    <property type="evidence" value="ECO:0007669"/>
    <property type="project" value="UniProtKB-KW"/>
</dbReference>